<feature type="transmembrane region" description="Helical" evidence="10">
    <location>
        <begin position="176"/>
        <end position="199"/>
    </location>
</feature>
<dbReference type="Gene3D" id="2.70.150.10">
    <property type="entry name" value="Calcium-transporting ATPase, cytoplasmic transduction domain A"/>
    <property type="match status" value="1"/>
</dbReference>
<feature type="transmembrane region" description="Helical" evidence="10">
    <location>
        <begin position="130"/>
        <end position="155"/>
    </location>
</feature>
<dbReference type="NCBIfam" id="TIGR01525">
    <property type="entry name" value="ATPase-IB_hvy"/>
    <property type="match status" value="1"/>
</dbReference>
<dbReference type="CDD" id="cd02094">
    <property type="entry name" value="P-type_ATPase_Cu-like"/>
    <property type="match status" value="1"/>
</dbReference>
<dbReference type="InterPro" id="IPR027256">
    <property type="entry name" value="P-typ_ATPase_IB"/>
</dbReference>
<reference evidence="12 13" key="1">
    <citation type="submission" date="2020-12" db="EMBL/GenBank/DDBJ databases">
        <authorList>
            <person name="Lu T."/>
            <person name="Wang Q."/>
            <person name="Han X."/>
        </authorList>
    </citation>
    <scope>NUCLEOTIDE SEQUENCE [LARGE SCALE GENOMIC DNA]</scope>
    <source>
        <strain evidence="12 13">WQ 585</strain>
    </source>
</reference>
<keyword evidence="10" id="KW-1003">Cell membrane</keyword>
<dbReference type="SFLD" id="SFLDG00002">
    <property type="entry name" value="C1.7:_P-type_atpase_like"/>
    <property type="match status" value="1"/>
</dbReference>
<feature type="transmembrane region" description="Helical" evidence="10">
    <location>
        <begin position="362"/>
        <end position="380"/>
    </location>
</feature>
<protein>
    <submittedName>
        <fullName evidence="12">Copper-translocating P-type ATPase</fullName>
    </submittedName>
</protein>
<gene>
    <name evidence="12" type="ORF">JHL22_09385</name>
</gene>
<dbReference type="PRINTS" id="PR00119">
    <property type="entry name" value="CATATPASE"/>
</dbReference>
<dbReference type="PROSITE" id="PS01047">
    <property type="entry name" value="HMA_1"/>
    <property type="match status" value="1"/>
</dbReference>
<evidence type="ECO:0000256" key="8">
    <source>
        <dbReference type="ARBA" id="ARBA00022989"/>
    </source>
</evidence>
<dbReference type="InterPro" id="IPR023214">
    <property type="entry name" value="HAD_sf"/>
</dbReference>
<keyword evidence="6 10" id="KW-0067">ATP-binding</keyword>
<dbReference type="SFLD" id="SFLDS00003">
    <property type="entry name" value="Haloacid_Dehalogenase"/>
    <property type="match status" value="1"/>
</dbReference>
<evidence type="ECO:0000256" key="7">
    <source>
        <dbReference type="ARBA" id="ARBA00022967"/>
    </source>
</evidence>
<evidence type="ECO:0000256" key="4">
    <source>
        <dbReference type="ARBA" id="ARBA00022723"/>
    </source>
</evidence>
<dbReference type="EMBL" id="JAENGP010000010">
    <property type="protein sequence ID" value="MBK1781431.1"/>
    <property type="molecule type" value="Genomic_DNA"/>
</dbReference>
<keyword evidence="9 10" id="KW-0472">Membrane</keyword>
<dbReference type="InterPro" id="IPR006121">
    <property type="entry name" value="HMA_dom"/>
</dbReference>
<dbReference type="CDD" id="cd00371">
    <property type="entry name" value="HMA"/>
    <property type="match status" value="1"/>
</dbReference>
<evidence type="ECO:0000256" key="5">
    <source>
        <dbReference type="ARBA" id="ARBA00022741"/>
    </source>
</evidence>
<dbReference type="Pfam" id="PF00122">
    <property type="entry name" value="E1-E2_ATPase"/>
    <property type="match status" value="1"/>
</dbReference>
<feature type="domain" description="HMA" evidence="11">
    <location>
        <begin position="11"/>
        <end position="77"/>
    </location>
</feature>
<dbReference type="NCBIfam" id="TIGR01494">
    <property type="entry name" value="ATPase_P-type"/>
    <property type="match status" value="1"/>
</dbReference>
<evidence type="ECO:0000256" key="6">
    <source>
        <dbReference type="ARBA" id="ARBA00022840"/>
    </source>
</evidence>
<organism evidence="12 13">
    <name type="scientific">Advenella mandrilli</name>
    <dbReference type="NCBI Taxonomy" id="2800330"/>
    <lineage>
        <taxon>Bacteria</taxon>
        <taxon>Pseudomonadati</taxon>
        <taxon>Pseudomonadota</taxon>
        <taxon>Betaproteobacteria</taxon>
        <taxon>Burkholderiales</taxon>
        <taxon>Alcaligenaceae</taxon>
    </lineage>
</organism>
<comment type="subcellular location">
    <subcellularLocation>
        <location evidence="10">Cell membrane</location>
    </subcellularLocation>
    <subcellularLocation>
        <location evidence="1">Endomembrane system</location>
        <topology evidence="1">Multi-pass membrane protein</topology>
    </subcellularLocation>
</comment>
<feature type="transmembrane region" description="Helical" evidence="10">
    <location>
        <begin position="702"/>
        <end position="724"/>
    </location>
</feature>
<keyword evidence="8 10" id="KW-1133">Transmembrane helix</keyword>
<evidence type="ECO:0000256" key="2">
    <source>
        <dbReference type="ARBA" id="ARBA00006024"/>
    </source>
</evidence>
<dbReference type="InterPro" id="IPR001757">
    <property type="entry name" value="P_typ_ATPase"/>
</dbReference>
<dbReference type="SUPFAM" id="SSF81653">
    <property type="entry name" value="Calcium ATPase, transduction domain A"/>
    <property type="match status" value="1"/>
</dbReference>
<dbReference type="InterPro" id="IPR036412">
    <property type="entry name" value="HAD-like_sf"/>
</dbReference>
<feature type="transmembrane region" description="Helical" evidence="10">
    <location>
        <begin position="205"/>
        <end position="224"/>
    </location>
</feature>
<dbReference type="InterPro" id="IPR044492">
    <property type="entry name" value="P_typ_ATPase_HD_dom"/>
</dbReference>
<dbReference type="Gene3D" id="3.30.70.100">
    <property type="match status" value="1"/>
</dbReference>
<dbReference type="NCBIfam" id="TIGR01511">
    <property type="entry name" value="ATPase-IB1_Cu"/>
    <property type="match status" value="1"/>
</dbReference>
<evidence type="ECO:0000313" key="13">
    <source>
        <dbReference type="Proteomes" id="UP000635316"/>
    </source>
</evidence>
<dbReference type="InterPro" id="IPR023298">
    <property type="entry name" value="ATPase_P-typ_TM_dom_sf"/>
</dbReference>
<keyword evidence="5 10" id="KW-0547">Nucleotide-binding</keyword>
<dbReference type="RefSeq" id="WP_200236370.1">
    <property type="nucleotide sequence ID" value="NZ_JAENGP010000010.1"/>
</dbReference>
<evidence type="ECO:0000313" key="12">
    <source>
        <dbReference type="EMBL" id="MBK1781431.1"/>
    </source>
</evidence>
<evidence type="ECO:0000256" key="10">
    <source>
        <dbReference type="RuleBase" id="RU362081"/>
    </source>
</evidence>
<dbReference type="InterPro" id="IPR008250">
    <property type="entry name" value="ATPase_P-typ_transduc_dom_A_sf"/>
</dbReference>
<dbReference type="InterPro" id="IPR036163">
    <property type="entry name" value="HMA_dom_sf"/>
</dbReference>
<dbReference type="PROSITE" id="PS50846">
    <property type="entry name" value="HMA_2"/>
    <property type="match status" value="1"/>
</dbReference>
<keyword evidence="7" id="KW-1278">Translocase</keyword>
<evidence type="ECO:0000259" key="11">
    <source>
        <dbReference type="PROSITE" id="PS50846"/>
    </source>
</evidence>
<keyword evidence="3 10" id="KW-0812">Transmembrane</keyword>
<dbReference type="PANTHER" id="PTHR43520:SF8">
    <property type="entry name" value="P-TYPE CU(+) TRANSPORTER"/>
    <property type="match status" value="1"/>
</dbReference>
<comment type="similarity">
    <text evidence="2 10">Belongs to the cation transport ATPase (P-type) (TC 3.A.3) family. Type IB subfamily.</text>
</comment>
<dbReference type="Gene3D" id="3.40.1110.10">
    <property type="entry name" value="Calcium-transporting ATPase, cytoplasmic domain N"/>
    <property type="match status" value="1"/>
</dbReference>
<feature type="transmembrane region" description="Helical" evidence="10">
    <location>
        <begin position="104"/>
        <end position="124"/>
    </location>
</feature>
<dbReference type="Proteomes" id="UP000635316">
    <property type="component" value="Unassembled WGS sequence"/>
</dbReference>
<dbReference type="InterPro" id="IPR018303">
    <property type="entry name" value="ATPase_P-typ_P_site"/>
</dbReference>
<feature type="transmembrane region" description="Helical" evidence="10">
    <location>
        <begin position="392"/>
        <end position="416"/>
    </location>
</feature>
<comment type="caution">
    <text evidence="12">The sequence shown here is derived from an EMBL/GenBank/DDBJ whole genome shotgun (WGS) entry which is preliminary data.</text>
</comment>
<evidence type="ECO:0000256" key="3">
    <source>
        <dbReference type="ARBA" id="ARBA00022692"/>
    </source>
</evidence>
<dbReference type="Pfam" id="PF00702">
    <property type="entry name" value="Hydrolase"/>
    <property type="match status" value="1"/>
</dbReference>
<proteinExistence type="inferred from homology"/>
<dbReference type="InterPro" id="IPR023299">
    <property type="entry name" value="ATPase_P-typ_cyto_dom_N"/>
</dbReference>
<sequence>MANSKLLDVSPHYEFAVHGMTCASCVRRVERSIAKIEGVEKVNVNLASETAHVELSRQDLPAEQIIAVIAKAGYEAALIERADKQTQEQIENRNREIAGLKRDLLIATLFTVPVFILEMGGHVIPGFHDWLHAFLPMQTSWIIQWVLTTIVLAFPGRRFFTLGVKSFMQKSPDMNALVAIGAGSAYVYSAIVTALPEIIPENSRFVYFEAAAVVSTLILLGRYLEARSKGQTGQAIARLIGLQAKTAHLIENGQVRDIPLDELKVNDTVLVRPGETVPADGVVVSGQAHINESMMTGEPLPVSKSQGDKVVGSTVSTNGSLTVKVEQVGENTVLANIIKMVQQAQADKLPIQNILDVVTSRFVPAVLVVAVLTFMAWMVWGPEPLLPHALTATVAVLIIACPCAMGLAVPVSIMVATGRAAQLNILFRKASALQILKDTKVVVFDKTGTLTHGRPELTDLQVTDDFEQAQLLAHVAAIEQRSEHPIALAIVKAAQEQNLHLPPVDDFHNIMGAGIQARIGNDHYLIGSEKFLVSQGADISALAEKGMAFARVGKTPIFVAVNTQAAGLFVIADTVKEDAASAIAQLHNMNIKTVMLTGDNPQTAQAIAHQLNIDKVYAQALPDDKVKYVNQIKQEMGTLVFVGDGINDAPALANADVGVAIGTGTDIAIESADVVLMGKSIQNVAHAVSLSKATFKNIYQNLFWAFAYNVALIPIAAGVLYPAYGLGLSPVFAAAAMALSSVFVVTNALRLRRFSIK</sequence>
<evidence type="ECO:0000256" key="1">
    <source>
        <dbReference type="ARBA" id="ARBA00004127"/>
    </source>
</evidence>
<name>A0ABS1ECU3_9BURK</name>
<feature type="transmembrane region" description="Helical" evidence="10">
    <location>
        <begin position="730"/>
        <end position="749"/>
    </location>
</feature>
<dbReference type="PRINTS" id="PR00943">
    <property type="entry name" value="CUATPASE"/>
</dbReference>
<accession>A0ABS1ECU3</accession>
<evidence type="ECO:0000256" key="9">
    <source>
        <dbReference type="ARBA" id="ARBA00023136"/>
    </source>
</evidence>
<dbReference type="PANTHER" id="PTHR43520">
    <property type="entry name" value="ATP7, ISOFORM B"/>
    <property type="match status" value="1"/>
</dbReference>
<dbReference type="SUPFAM" id="SSF56784">
    <property type="entry name" value="HAD-like"/>
    <property type="match status" value="1"/>
</dbReference>
<dbReference type="SUPFAM" id="SSF55008">
    <property type="entry name" value="HMA, heavy metal-associated domain"/>
    <property type="match status" value="1"/>
</dbReference>
<dbReference type="Pfam" id="PF00403">
    <property type="entry name" value="HMA"/>
    <property type="match status" value="1"/>
</dbReference>
<dbReference type="InterPro" id="IPR059000">
    <property type="entry name" value="ATPase_P-type_domA"/>
</dbReference>
<dbReference type="SFLD" id="SFLDF00027">
    <property type="entry name" value="p-type_atpase"/>
    <property type="match status" value="1"/>
</dbReference>
<dbReference type="SUPFAM" id="SSF81665">
    <property type="entry name" value="Calcium ATPase, transmembrane domain M"/>
    <property type="match status" value="1"/>
</dbReference>
<keyword evidence="13" id="KW-1185">Reference proteome</keyword>
<dbReference type="Gene3D" id="3.40.50.1000">
    <property type="entry name" value="HAD superfamily/HAD-like"/>
    <property type="match status" value="1"/>
</dbReference>
<dbReference type="PROSITE" id="PS00154">
    <property type="entry name" value="ATPASE_E1_E2"/>
    <property type="match status" value="1"/>
</dbReference>
<dbReference type="InterPro" id="IPR017969">
    <property type="entry name" value="Heavy-metal-associated_CS"/>
</dbReference>
<keyword evidence="4 10" id="KW-0479">Metal-binding</keyword>